<reference evidence="6 7" key="1">
    <citation type="submission" date="2015-10" db="EMBL/GenBank/DDBJ databases">
        <title>Erysipelothrix larvae sp. LV19 isolated from the larval gut of the rhinoceros beetle, Trypoxylus dichotomus.</title>
        <authorList>
            <person name="Lim S."/>
            <person name="Kim B.-C."/>
        </authorList>
    </citation>
    <scope>NUCLEOTIDE SEQUENCE [LARGE SCALE GENOMIC DNA]</scope>
    <source>
        <strain evidence="6 7">LV19</strain>
    </source>
</reference>
<dbReference type="PANTHER" id="PTHR30514">
    <property type="entry name" value="GLUCOKINASE"/>
    <property type="match status" value="1"/>
</dbReference>
<evidence type="ECO:0000259" key="5">
    <source>
        <dbReference type="PROSITE" id="PS51464"/>
    </source>
</evidence>
<keyword evidence="7" id="KW-1185">Reference proteome</keyword>
<dbReference type="GO" id="GO:1901135">
    <property type="term" value="P:carbohydrate derivative metabolic process"/>
    <property type="evidence" value="ECO:0007669"/>
    <property type="project" value="InterPro"/>
</dbReference>
<evidence type="ECO:0000259" key="4">
    <source>
        <dbReference type="PROSITE" id="PS51071"/>
    </source>
</evidence>
<dbReference type="InterPro" id="IPR001347">
    <property type="entry name" value="SIS_dom"/>
</dbReference>
<dbReference type="SUPFAM" id="SSF53697">
    <property type="entry name" value="SIS domain"/>
    <property type="match status" value="1"/>
</dbReference>
<evidence type="ECO:0000313" key="6">
    <source>
        <dbReference type="EMBL" id="AMC93617.1"/>
    </source>
</evidence>
<dbReference type="Pfam" id="PF01380">
    <property type="entry name" value="SIS"/>
    <property type="match status" value="1"/>
</dbReference>
<dbReference type="AlphaFoldDB" id="A0A109UH20"/>
<dbReference type="PANTHER" id="PTHR30514:SF10">
    <property type="entry name" value="MURR_RPIR FAMILY TRANSCRIPTIONAL REGULATOR"/>
    <property type="match status" value="1"/>
</dbReference>
<gene>
    <name evidence="6" type="ORF">AOC36_06340</name>
</gene>
<dbReference type="PROSITE" id="PS51464">
    <property type="entry name" value="SIS"/>
    <property type="match status" value="1"/>
</dbReference>
<name>A0A109UH20_9FIRM</name>
<dbReference type="Proteomes" id="UP000063781">
    <property type="component" value="Chromosome"/>
</dbReference>
<dbReference type="RefSeq" id="WP_067632560.1">
    <property type="nucleotide sequence ID" value="NZ_CP013213.1"/>
</dbReference>
<dbReference type="PROSITE" id="PS51071">
    <property type="entry name" value="HTH_RPIR"/>
    <property type="match status" value="1"/>
</dbReference>
<dbReference type="GO" id="GO:0003677">
    <property type="term" value="F:DNA binding"/>
    <property type="evidence" value="ECO:0007669"/>
    <property type="project" value="UniProtKB-KW"/>
</dbReference>
<dbReference type="InterPro" id="IPR009057">
    <property type="entry name" value="Homeodomain-like_sf"/>
</dbReference>
<proteinExistence type="predicted"/>
<evidence type="ECO:0000256" key="3">
    <source>
        <dbReference type="ARBA" id="ARBA00023163"/>
    </source>
</evidence>
<evidence type="ECO:0000256" key="2">
    <source>
        <dbReference type="ARBA" id="ARBA00023125"/>
    </source>
</evidence>
<accession>A0A109UH20</accession>
<dbReference type="GO" id="GO:0097367">
    <property type="term" value="F:carbohydrate derivative binding"/>
    <property type="evidence" value="ECO:0007669"/>
    <property type="project" value="InterPro"/>
</dbReference>
<keyword evidence="2" id="KW-0238">DNA-binding</keyword>
<organism evidence="6 7">
    <name type="scientific">Erysipelothrix larvae</name>
    <dbReference type="NCBI Taxonomy" id="1514105"/>
    <lineage>
        <taxon>Bacteria</taxon>
        <taxon>Bacillati</taxon>
        <taxon>Bacillota</taxon>
        <taxon>Erysipelotrichia</taxon>
        <taxon>Erysipelotrichales</taxon>
        <taxon>Erysipelotrichaceae</taxon>
        <taxon>Erysipelothrix</taxon>
    </lineage>
</organism>
<feature type="domain" description="SIS" evidence="5">
    <location>
        <begin position="127"/>
        <end position="268"/>
    </location>
</feature>
<dbReference type="Gene3D" id="1.10.10.10">
    <property type="entry name" value="Winged helix-like DNA-binding domain superfamily/Winged helix DNA-binding domain"/>
    <property type="match status" value="1"/>
</dbReference>
<feature type="domain" description="HTH rpiR-type" evidence="4">
    <location>
        <begin position="1"/>
        <end position="76"/>
    </location>
</feature>
<dbReference type="InterPro" id="IPR046348">
    <property type="entry name" value="SIS_dom_sf"/>
</dbReference>
<dbReference type="CDD" id="cd05013">
    <property type="entry name" value="SIS_RpiR"/>
    <property type="match status" value="1"/>
</dbReference>
<dbReference type="InterPro" id="IPR000281">
    <property type="entry name" value="HTH_RpiR"/>
</dbReference>
<protein>
    <recommendedName>
        <fullName evidence="8">RpiR family transcriptional regulator</fullName>
    </recommendedName>
</protein>
<sequence length="286" mass="33146">MNLLQKLKTLDQPTHNEQVLIEYMLNQPETFLEFRASELTQEVFVSLATLYRLLDKLGYNGLTQFKIDFAASYKKEHLNEPGRPIDVDYPINPTDSYREMSETLLDIYKRTGTETRLNFDYASFMRCVEMMDQATSVTIYTSSSNIYFARNFKFQMQEIGGFVEVPEDEFTQRIHAANSTQSSVALVVSYQGRSKILKDVMALLKENGAFVILISSKYENPLTAYADTVIYLASLENHYDKVSSFSSRFSLLYIFDLLYSGIFSLHYQKNLTFKKTNYQKINKDLK</sequence>
<dbReference type="EMBL" id="CP013213">
    <property type="protein sequence ID" value="AMC93617.1"/>
    <property type="molecule type" value="Genomic_DNA"/>
</dbReference>
<keyword evidence="1" id="KW-0805">Transcription regulation</keyword>
<dbReference type="InterPro" id="IPR047640">
    <property type="entry name" value="RpiR-like"/>
</dbReference>
<dbReference type="KEGG" id="erl:AOC36_06340"/>
<dbReference type="InterPro" id="IPR035472">
    <property type="entry name" value="RpiR-like_SIS"/>
</dbReference>
<dbReference type="STRING" id="1514105.AOC36_06340"/>
<dbReference type="GO" id="GO:0003700">
    <property type="term" value="F:DNA-binding transcription factor activity"/>
    <property type="evidence" value="ECO:0007669"/>
    <property type="project" value="InterPro"/>
</dbReference>
<dbReference type="InterPro" id="IPR036388">
    <property type="entry name" value="WH-like_DNA-bd_sf"/>
</dbReference>
<dbReference type="Gene3D" id="3.40.50.10490">
    <property type="entry name" value="Glucose-6-phosphate isomerase like protein, domain 1"/>
    <property type="match status" value="1"/>
</dbReference>
<dbReference type="Pfam" id="PF01418">
    <property type="entry name" value="HTH_6"/>
    <property type="match status" value="1"/>
</dbReference>
<evidence type="ECO:0008006" key="8">
    <source>
        <dbReference type="Google" id="ProtNLM"/>
    </source>
</evidence>
<evidence type="ECO:0000313" key="7">
    <source>
        <dbReference type="Proteomes" id="UP000063781"/>
    </source>
</evidence>
<evidence type="ECO:0000256" key="1">
    <source>
        <dbReference type="ARBA" id="ARBA00023015"/>
    </source>
</evidence>
<dbReference type="SUPFAM" id="SSF46689">
    <property type="entry name" value="Homeodomain-like"/>
    <property type="match status" value="1"/>
</dbReference>
<keyword evidence="3" id="KW-0804">Transcription</keyword>